<dbReference type="Proteomes" id="UP000188993">
    <property type="component" value="Chromosome"/>
</dbReference>
<accession>A0A1S6IQ67</accession>
<name>A0A1S6IQ67_9LACT</name>
<keyword evidence="8" id="KW-1185">Reference proteome</keyword>
<dbReference type="PANTHER" id="PTHR43229:SF2">
    <property type="entry name" value="NODULATION PROTEIN J"/>
    <property type="match status" value="1"/>
</dbReference>
<dbReference type="KEGG" id="jda:BW727_101243"/>
<dbReference type="InterPro" id="IPR013525">
    <property type="entry name" value="ABC2_TM"/>
</dbReference>
<dbReference type="Pfam" id="PF12698">
    <property type="entry name" value="ABC2_membrane_3"/>
    <property type="match status" value="1"/>
</dbReference>
<feature type="transmembrane region" description="Helical" evidence="5">
    <location>
        <begin position="105"/>
        <end position="130"/>
    </location>
</feature>
<dbReference type="EMBL" id="CP019728">
    <property type="protein sequence ID" value="AQS53610.1"/>
    <property type="molecule type" value="Genomic_DNA"/>
</dbReference>
<evidence type="ECO:0000256" key="1">
    <source>
        <dbReference type="ARBA" id="ARBA00004141"/>
    </source>
</evidence>
<evidence type="ECO:0000313" key="7">
    <source>
        <dbReference type="EMBL" id="AQS53610.1"/>
    </source>
</evidence>
<feature type="transmembrane region" description="Helical" evidence="5">
    <location>
        <begin position="17"/>
        <end position="36"/>
    </location>
</feature>
<keyword evidence="4 5" id="KW-0472">Membrane</keyword>
<feature type="transmembrane region" description="Helical" evidence="5">
    <location>
        <begin position="172"/>
        <end position="191"/>
    </location>
</feature>
<dbReference type="OrthoDB" id="162334at2"/>
<evidence type="ECO:0000256" key="3">
    <source>
        <dbReference type="ARBA" id="ARBA00022989"/>
    </source>
</evidence>
<dbReference type="RefSeq" id="WP_062468826.1">
    <property type="nucleotide sequence ID" value="NZ_BBYN01000009.1"/>
</dbReference>
<evidence type="ECO:0000256" key="2">
    <source>
        <dbReference type="ARBA" id="ARBA00022692"/>
    </source>
</evidence>
<evidence type="ECO:0000256" key="5">
    <source>
        <dbReference type="SAM" id="Phobius"/>
    </source>
</evidence>
<proteinExistence type="predicted"/>
<evidence type="ECO:0000259" key="6">
    <source>
        <dbReference type="Pfam" id="PF12698"/>
    </source>
</evidence>
<evidence type="ECO:0000313" key="8">
    <source>
        <dbReference type="Proteomes" id="UP000188993"/>
    </source>
</evidence>
<gene>
    <name evidence="7" type="ORF">BW727_101243</name>
</gene>
<keyword evidence="2 5" id="KW-0812">Transmembrane</keyword>
<evidence type="ECO:0000256" key="4">
    <source>
        <dbReference type="ARBA" id="ARBA00023136"/>
    </source>
</evidence>
<feature type="domain" description="ABC-2 type transporter transmembrane" evidence="6">
    <location>
        <begin position="91"/>
        <end position="275"/>
    </location>
</feature>
<dbReference type="AlphaFoldDB" id="A0A1S6IQ67"/>
<keyword evidence="3 5" id="KW-1133">Transmembrane helix</keyword>
<dbReference type="InterPro" id="IPR051784">
    <property type="entry name" value="Nod_factor_ABC_transporter"/>
</dbReference>
<reference evidence="7 8" key="1">
    <citation type="journal article" date="2014" name="Int. J. Syst. Evol. Microbiol.">
        <title>Jeotgalibaca dankookensis gen. nov., sp. nov., a member of the family Carnobacteriaceae, isolated from seujeot (Korean traditional food).</title>
        <authorList>
            <person name="Lee D.G."/>
            <person name="Trujillo M.E."/>
            <person name="Kang H."/>
            <person name="Ahn T.Y."/>
        </authorList>
    </citation>
    <scope>NUCLEOTIDE SEQUENCE [LARGE SCALE GENOMIC DNA]</scope>
    <source>
        <strain evidence="7 8">EX-07</strain>
    </source>
</reference>
<protein>
    <recommendedName>
        <fullName evidence="6">ABC-2 type transporter transmembrane domain-containing protein</fullName>
    </recommendedName>
</protein>
<feature type="transmembrane region" description="Helical" evidence="5">
    <location>
        <begin position="257"/>
        <end position="275"/>
    </location>
</feature>
<organism evidence="7 8">
    <name type="scientific">Jeotgalibaca dankookensis</name>
    <dbReference type="NCBI Taxonomy" id="708126"/>
    <lineage>
        <taxon>Bacteria</taxon>
        <taxon>Bacillati</taxon>
        <taxon>Bacillota</taxon>
        <taxon>Bacilli</taxon>
        <taxon>Lactobacillales</taxon>
        <taxon>Carnobacteriaceae</taxon>
        <taxon>Jeotgalibaca</taxon>
    </lineage>
</organism>
<dbReference type="GO" id="GO:0140359">
    <property type="term" value="F:ABC-type transporter activity"/>
    <property type="evidence" value="ECO:0007669"/>
    <property type="project" value="InterPro"/>
</dbReference>
<comment type="subcellular location">
    <subcellularLocation>
        <location evidence="1">Membrane</location>
        <topology evidence="1">Multi-pass membrane protein</topology>
    </subcellularLocation>
</comment>
<dbReference type="STRING" id="708126.BW727_101243"/>
<dbReference type="GO" id="GO:0016020">
    <property type="term" value="C:membrane"/>
    <property type="evidence" value="ECO:0007669"/>
    <property type="project" value="UniProtKB-SubCell"/>
</dbReference>
<feature type="transmembrane region" description="Helical" evidence="5">
    <location>
        <begin position="56"/>
        <end position="77"/>
    </location>
</feature>
<sequence length="283" mass="31807">MSVLIKRHIKLFLKDKASVFFSLLSVFIIIALYLLFLSDNITSGLPEYPDRKAFVFLWMFAGILAVTTATAPLGALGKFIEDMVSKKSDDLLITKISKRTLAYSYVYYSFIIGFIFTSLLLISGLIYTWIAFDLILPLSVSLVATLAISTLMHTLIFFLVTSRLKTMSAFTGFSTLVGTLIGFLAGIYVPIGALPSYLQKVMIFFPTTQVTVLLRKIVMEDVLLPLQDLLPADTYQQLLTTLGVQLKWDNQILSNQFSWIYLLVFTVILLVAVLLKNRERVVV</sequence>
<dbReference type="PANTHER" id="PTHR43229">
    <property type="entry name" value="NODULATION PROTEIN J"/>
    <property type="match status" value="1"/>
</dbReference>
<feature type="transmembrane region" description="Helical" evidence="5">
    <location>
        <begin position="136"/>
        <end position="160"/>
    </location>
</feature>